<dbReference type="Proteomes" id="UP000499080">
    <property type="component" value="Unassembled WGS sequence"/>
</dbReference>
<sequence length="136" mass="15719">MAHLIRRLLLRLMNLLQPLLWMLTPSCWAGSQLSLISSPVCPMGPIMMCANLISKDIQWKELYARLRNYIDRIDTLHKNGQGNSPDCIKLAIERKECQDRIERLEDEILRLGLCPKTDCSIHKKQVRSTSSPKDEF</sequence>
<reference evidence="2 3" key="1">
    <citation type="journal article" date="2019" name="Sci. Rep.">
        <title>Orb-weaving spider Araneus ventricosus genome elucidates the spidroin gene catalogue.</title>
        <authorList>
            <person name="Kono N."/>
            <person name="Nakamura H."/>
            <person name="Ohtoshi R."/>
            <person name="Moran D.A.P."/>
            <person name="Shinohara A."/>
            <person name="Yoshida Y."/>
            <person name="Fujiwara M."/>
            <person name="Mori M."/>
            <person name="Tomita M."/>
            <person name="Arakawa K."/>
        </authorList>
    </citation>
    <scope>NUCLEOTIDE SEQUENCE [LARGE SCALE GENOMIC DNA]</scope>
</reference>
<evidence type="ECO:0000256" key="1">
    <source>
        <dbReference type="SAM" id="SignalP"/>
    </source>
</evidence>
<evidence type="ECO:0000313" key="3">
    <source>
        <dbReference type="Proteomes" id="UP000499080"/>
    </source>
</evidence>
<feature type="chain" id="PRO_5021305348" evidence="1">
    <location>
        <begin position="30"/>
        <end position="136"/>
    </location>
</feature>
<dbReference type="EMBL" id="BGPR01000090">
    <property type="protein sequence ID" value="GBL92900.1"/>
    <property type="molecule type" value="Genomic_DNA"/>
</dbReference>
<proteinExistence type="predicted"/>
<gene>
    <name evidence="2" type="ORF">AVEN_54560_1</name>
</gene>
<comment type="caution">
    <text evidence="2">The sequence shown here is derived from an EMBL/GenBank/DDBJ whole genome shotgun (WGS) entry which is preliminary data.</text>
</comment>
<accession>A0A4Y2BL06</accession>
<keyword evidence="3" id="KW-1185">Reference proteome</keyword>
<protein>
    <submittedName>
        <fullName evidence="2">Uncharacterized protein</fullName>
    </submittedName>
</protein>
<dbReference type="AlphaFoldDB" id="A0A4Y2BL06"/>
<keyword evidence="1" id="KW-0732">Signal</keyword>
<name>A0A4Y2BL06_ARAVE</name>
<feature type="signal peptide" evidence="1">
    <location>
        <begin position="1"/>
        <end position="29"/>
    </location>
</feature>
<evidence type="ECO:0000313" key="2">
    <source>
        <dbReference type="EMBL" id="GBL92900.1"/>
    </source>
</evidence>
<organism evidence="2 3">
    <name type="scientific">Araneus ventricosus</name>
    <name type="common">Orbweaver spider</name>
    <name type="synonym">Epeira ventricosa</name>
    <dbReference type="NCBI Taxonomy" id="182803"/>
    <lineage>
        <taxon>Eukaryota</taxon>
        <taxon>Metazoa</taxon>
        <taxon>Ecdysozoa</taxon>
        <taxon>Arthropoda</taxon>
        <taxon>Chelicerata</taxon>
        <taxon>Arachnida</taxon>
        <taxon>Araneae</taxon>
        <taxon>Araneomorphae</taxon>
        <taxon>Entelegynae</taxon>
        <taxon>Araneoidea</taxon>
        <taxon>Araneidae</taxon>
        <taxon>Araneus</taxon>
    </lineage>
</organism>